<gene>
    <name evidence="3" type="ORF">COU29_02755</name>
</gene>
<comment type="caution">
    <text evidence="3">The sequence shown here is derived from an EMBL/GenBank/DDBJ whole genome shotgun (WGS) entry which is preliminary data.</text>
</comment>
<dbReference type="PROSITE" id="PS50164">
    <property type="entry name" value="GIY_YIG"/>
    <property type="match status" value="1"/>
</dbReference>
<dbReference type="SUPFAM" id="SSF82771">
    <property type="entry name" value="GIY-YIG endonuclease"/>
    <property type="match status" value="1"/>
</dbReference>
<dbReference type="CDD" id="cd10456">
    <property type="entry name" value="GIY-YIG_UPF0213"/>
    <property type="match status" value="1"/>
</dbReference>
<dbReference type="PANTHER" id="PTHR34477">
    <property type="entry name" value="UPF0213 PROTEIN YHBQ"/>
    <property type="match status" value="1"/>
</dbReference>
<evidence type="ECO:0000313" key="3">
    <source>
        <dbReference type="EMBL" id="PIT88663.1"/>
    </source>
</evidence>
<dbReference type="InterPro" id="IPR035901">
    <property type="entry name" value="GIY-YIG_endonuc_sf"/>
</dbReference>
<name>A0A2M6W7B8_9BACT</name>
<dbReference type="Gene3D" id="3.40.1440.10">
    <property type="entry name" value="GIY-YIG endonuclease"/>
    <property type="match status" value="1"/>
</dbReference>
<dbReference type="EMBL" id="PFBV01000003">
    <property type="protein sequence ID" value="PIT88663.1"/>
    <property type="molecule type" value="Genomic_DNA"/>
</dbReference>
<evidence type="ECO:0000259" key="2">
    <source>
        <dbReference type="PROSITE" id="PS50164"/>
    </source>
</evidence>
<dbReference type="Proteomes" id="UP000231426">
    <property type="component" value="Unassembled WGS sequence"/>
</dbReference>
<sequence>MSFTYILKTSCDDYYIGSTDDITQRLKAHNAGKVKSTKSKLPIRLVFKEYYHTKSEAQKKEYKIKNWKSKKMIEKLIELGPIV</sequence>
<protein>
    <recommendedName>
        <fullName evidence="2">GIY-YIG domain-containing protein</fullName>
    </recommendedName>
</protein>
<dbReference type="AlphaFoldDB" id="A0A2M6W7B8"/>
<feature type="domain" description="GIY-YIG" evidence="2">
    <location>
        <begin position="1"/>
        <end position="75"/>
    </location>
</feature>
<comment type="similarity">
    <text evidence="1">Belongs to the UPF0213 family.</text>
</comment>
<proteinExistence type="inferred from homology"/>
<dbReference type="InterPro" id="IPR050190">
    <property type="entry name" value="UPF0213_domain"/>
</dbReference>
<dbReference type="InterPro" id="IPR000305">
    <property type="entry name" value="GIY-YIG_endonuc"/>
</dbReference>
<evidence type="ECO:0000256" key="1">
    <source>
        <dbReference type="ARBA" id="ARBA00007435"/>
    </source>
</evidence>
<accession>A0A2M6W7B8</accession>
<dbReference type="PANTHER" id="PTHR34477:SF1">
    <property type="entry name" value="UPF0213 PROTEIN YHBQ"/>
    <property type="match status" value="1"/>
</dbReference>
<dbReference type="Pfam" id="PF01541">
    <property type="entry name" value="GIY-YIG"/>
    <property type="match status" value="1"/>
</dbReference>
<organism evidence="3 4">
    <name type="scientific">Candidatus Magasanikbacteria bacterium CG10_big_fil_rev_8_21_14_0_10_36_32</name>
    <dbReference type="NCBI Taxonomy" id="1974646"/>
    <lineage>
        <taxon>Bacteria</taxon>
        <taxon>Candidatus Magasanikiibacteriota</taxon>
    </lineage>
</organism>
<reference evidence="4" key="1">
    <citation type="submission" date="2017-09" db="EMBL/GenBank/DDBJ databases">
        <title>Depth-based differentiation of microbial function through sediment-hosted aquifers and enrichment of novel symbionts in the deep terrestrial subsurface.</title>
        <authorList>
            <person name="Probst A.J."/>
            <person name="Ladd B."/>
            <person name="Jarett J.K."/>
            <person name="Geller-Mcgrath D.E."/>
            <person name="Sieber C.M.K."/>
            <person name="Emerson J.B."/>
            <person name="Anantharaman K."/>
            <person name="Thomas B.C."/>
            <person name="Malmstrom R."/>
            <person name="Stieglmeier M."/>
            <person name="Klingl A."/>
            <person name="Woyke T."/>
            <person name="Ryan C.M."/>
            <person name="Banfield J.F."/>
        </authorList>
    </citation>
    <scope>NUCLEOTIDE SEQUENCE [LARGE SCALE GENOMIC DNA]</scope>
</reference>
<evidence type="ECO:0000313" key="4">
    <source>
        <dbReference type="Proteomes" id="UP000231426"/>
    </source>
</evidence>